<feature type="domain" description="Cyclin N-terminal" evidence="3">
    <location>
        <begin position="142"/>
        <end position="271"/>
    </location>
</feature>
<evidence type="ECO:0000256" key="1">
    <source>
        <dbReference type="ARBA" id="ARBA00022618"/>
    </source>
</evidence>
<dbReference type="InterPro" id="IPR036915">
    <property type="entry name" value="Cyclin-like_sf"/>
</dbReference>
<dbReference type="AlphaFoldDB" id="A0A7S0N2F7"/>
<dbReference type="Pfam" id="PF00134">
    <property type="entry name" value="Cyclin_N"/>
    <property type="match status" value="1"/>
</dbReference>
<proteinExistence type="predicted"/>
<dbReference type="InterPro" id="IPR006671">
    <property type="entry name" value="Cyclin_N"/>
</dbReference>
<dbReference type="GO" id="GO:0051301">
    <property type="term" value="P:cell division"/>
    <property type="evidence" value="ECO:0007669"/>
    <property type="project" value="UniProtKB-KW"/>
</dbReference>
<dbReference type="PANTHER" id="PTHR10177">
    <property type="entry name" value="CYCLINS"/>
    <property type="match status" value="1"/>
</dbReference>
<sequence>MSALVTRTIATSDTGWVQVSTFPAQKPAFWCGGGGMADTSMDDLAEQQLLLCDEIITETPLSDANSHNTRWTCLLDGTWISSDGESPCASEWSPISPNVDELLSYEEERIDGTLNERINSMIERSERLRAKPFFSIAGEHAQEACTPKAEFSGDVTRLGVSERRSLVLEILEVCDRYELLPNTAALAVNYLDRFFSLGLTSPDIKRAQIHADDLLKSVSFACLSIAIKLEEVVSITPDELQDHVPPGKRIHPATINLVEDLVLKRLDWRLNAITAVSFLSPFILMLQGMPQWANTMRDLQDFPAGWAEEHQHLWVQSVKHVTRSLAEAGLQRYTEAEKALAALMCALADNWFDLSGRRAEEPLQRLFAYLALTLHQLDTVQVYACWATMQRVGAASVAPIKVAQYPLLTPQLQPHSPVSILDGLATTPRAYASPLAVLGKRKAND</sequence>
<accession>A0A7S0N2F7</accession>
<dbReference type="Gene3D" id="1.10.472.10">
    <property type="entry name" value="Cyclin-like"/>
    <property type="match status" value="2"/>
</dbReference>
<dbReference type="EMBL" id="HBFA01008260">
    <property type="protein sequence ID" value="CAD8656198.1"/>
    <property type="molecule type" value="Transcribed_RNA"/>
</dbReference>
<evidence type="ECO:0000313" key="4">
    <source>
        <dbReference type="EMBL" id="CAD8656198.1"/>
    </source>
</evidence>
<evidence type="ECO:0000259" key="3">
    <source>
        <dbReference type="Pfam" id="PF00134"/>
    </source>
</evidence>
<evidence type="ECO:0000256" key="2">
    <source>
        <dbReference type="ARBA" id="ARBA00023306"/>
    </source>
</evidence>
<name>A0A7S0N2F7_9CHLO</name>
<keyword evidence="1" id="KW-0132">Cell division</keyword>
<dbReference type="SUPFAM" id="SSF47954">
    <property type="entry name" value="Cyclin-like"/>
    <property type="match status" value="1"/>
</dbReference>
<reference evidence="4" key="1">
    <citation type="submission" date="2021-01" db="EMBL/GenBank/DDBJ databases">
        <authorList>
            <person name="Corre E."/>
            <person name="Pelletier E."/>
            <person name="Niang G."/>
            <person name="Scheremetjew M."/>
            <person name="Finn R."/>
            <person name="Kale V."/>
            <person name="Holt S."/>
            <person name="Cochrane G."/>
            <person name="Meng A."/>
            <person name="Brown T."/>
            <person name="Cohen L."/>
        </authorList>
    </citation>
    <scope>NUCLEOTIDE SEQUENCE</scope>
    <source>
        <strain evidence="4">CCMP722</strain>
    </source>
</reference>
<protein>
    <recommendedName>
        <fullName evidence="3">Cyclin N-terminal domain-containing protein</fullName>
    </recommendedName>
</protein>
<organism evidence="4">
    <name type="scientific">Pyramimonas obovata</name>
    <dbReference type="NCBI Taxonomy" id="1411642"/>
    <lineage>
        <taxon>Eukaryota</taxon>
        <taxon>Viridiplantae</taxon>
        <taxon>Chlorophyta</taxon>
        <taxon>Pyramimonadophyceae</taxon>
        <taxon>Pyramimonadales</taxon>
        <taxon>Pyramimonadaceae</taxon>
        <taxon>Pyramimonas</taxon>
        <taxon>Pyramimonas incertae sedis</taxon>
    </lineage>
</organism>
<keyword evidence="2" id="KW-0131">Cell cycle</keyword>
<gene>
    <name evidence="4" type="ORF">POBO1169_LOCUS4311</name>
</gene>
<dbReference type="InterPro" id="IPR039361">
    <property type="entry name" value="Cyclin"/>
</dbReference>